<dbReference type="Pfam" id="PF00004">
    <property type="entry name" value="AAA"/>
    <property type="match status" value="1"/>
</dbReference>
<dbReference type="InterPro" id="IPR027417">
    <property type="entry name" value="P-loop_NTPase"/>
</dbReference>
<evidence type="ECO:0000313" key="6">
    <source>
        <dbReference type="Proteomes" id="UP000775872"/>
    </source>
</evidence>
<sequence>MNIYIFSIPNIDDRNLKDLFASLPERCIALLEDIDVIGAASPQHFNPSEPDNNRDIRSSPGGVSLSSVLNTLDGVSSQVNRIFILTTNHLHKLDKAIIRPGRVDMKAEFELASKSIAKAMFTYMLGGQENVDTEEQSEAFAGRVPDSKFSPAEIMNYLQRYRKAPAGAVENCGKWVDNLLQERRMNK</sequence>
<dbReference type="InterPro" id="IPR057495">
    <property type="entry name" value="AAA_lid_BCS1"/>
</dbReference>
<dbReference type="PANTHER" id="PTHR23070">
    <property type="entry name" value="BCS1 AAA-TYPE ATPASE"/>
    <property type="match status" value="1"/>
</dbReference>
<dbReference type="GO" id="GO:0016887">
    <property type="term" value="F:ATP hydrolysis activity"/>
    <property type="evidence" value="ECO:0007669"/>
    <property type="project" value="InterPro"/>
</dbReference>
<evidence type="ECO:0000256" key="1">
    <source>
        <dbReference type="ARBA" id="ARBA00022741"/>
    </source>
</evidence>
<dbReference type="SUPFAM" id="SSF52540">
    <property type="entry name" value="P-loop containing nucleoside triphosphate hydrolases"/>
    <property type="match status" value="1"/>
</dbReference>
<accession>A0A9P0ENS8</accession>
<evidence type="ECO:0000259" key="4">
    <source>
        <dbReference type="Pfam" id="PF25426"/>
    </source>
</evidence>
<feature type="domain" description="Mitochondrial chaperone BCS1-like ATPase lid" evidence="4">
    <location>
        <begin position="116"/>
        <end position="173"/>
    </location>
</feature>
<gene>
    <name evidence="5" type="ORF">CSOL1703_00015339</name>
</gene>
<dbReference type="GO" id="GO:0005524">
    <property type="term" value="F:ATP binding"/>
    <property type="evidence" value="ECO:0007669"/>
    <property type="project" value="UniProtKB-KW"/>
</dbReference>
<protein>
    <recommendedName>
        <fullName evidence="7">ATPase AAA-type core domain-containing protein</fullName>
    </recommendedName>
</protein>
<name>A0A9P0ENS8_9HYPO</name>
<dbReference type="Proteomes" id="UP000775872">
    <property type="component" value="Unassembled WGS sequence"/>
</dbReference>
<evidence type="ECO:0000256" key="2">
    <source>
        <dbReference type="ARBA" id="ARBA00022840"/>
    </source>
</evidence>
<reference evidence="6" key="1">
    <citation type="submission" date="2019-06" db="EMBL/GenBank/DDBJ databases">
        <authorList>
            <person name="Broberg M."/>
        </authorList>
    </citation>
    <scope>NUCLEOTIDE SEQUENCE [LARGE SCALE GENOMIC DNA]</scope>
</reference>
<dbReference type="OrthoDB" id="10251412at2759"/>
<feature type="domain" description="ATPase AAA-type core" evidence="3">
    <location>
        <begin position="13"/>
        <end position="110"/>
    </location>
</feature>
<evidence type="ECO:0000259" key="3">
    <source>
        <dbReference type="Pfam" id="PF00004"/>
    </source>
</evidence>
<dbReference type="AlphaFoldDB" id="A0A9P0ENS8"/>
<dbReference type="Pfam" id="PF25426">
    <property type="entry name" value="AAA_lid_BCS1"/>
    <property type="match status" value="1"/>
</dbReference>
<proteinExistence type="predicted"/>
<organism evidence="5 6">
    <name type="scientific">Clonostachys solani</name>
    <dbReference type="NCBI Taxonomy" id="160281"/>
    <lineage>
        <taxon>Eukaryota</taxon>
        <taxon>Fungi</taxon>
        <taxon>Dikarya</taxon>
        <taxon>Ascomycota</taxon>
        <taxon>Pezizomycotina</taxon>
        <taxon>Sordariomycetes</taxon>
        <taxon>Hypocreomycetidae</taxon>
        <taxon>Hypocreales</taxon>
        <taxon>Bionectriaceae</taxon>
        <taxon>Clonostachys</taxon>
    </lineage>
</organism>
<comment type="caution">
    <text evidence="5">The sequence shown here is derived from an EMBL/GenBank/DDBJ whole genome shotgun (WGS) entry which is preliminary data.</text>
</comment>
<evidence type="ECO:0008006" key="7">
    <source>
        <dbReference type="Google" id="ProtNLM"/>
    </source>
</evidence>
<dbReference type="InterPro" id="IPR003959">
    <property type="entry name" value="ATPase_AAA_core"/>
</dbReference>
<keyword evidence="6" id="KW-1185">Reference proteome</keyword>
<dbReference type="Gene3D" id="3.40.50.300">
    <property type="entry name" value="P-loop containing nucleotide triphosphate hydrolases"/>
    <property type="match status" value="1"/>
</dbReference>
<keyword evidence="1" id="KW-0547">Nucleotide-binding</keyword>
<dbReference type="InterPro" id="IPR050747">
    <property type="entry name" value="Mitochondrial_chaperone_BCS1"/>
</dbReference>
<dbReference type="EMBL" id="CABFOC020000046">
    <property type="protein sequence ID" value="CAH0054143.1"/>
    <property type="molecule type" value="Genomic_DNA"/>
</dbReference>
<evidence type="ECO:0000313" key="5">
    <source>
        <dbReference type="EMBL" id="CAH0054143.1"/>
    </source>
</evidence>
<keyword evidence="2" id="KW-0067">ATP-binding</keyword>
<reference evidence="5 6" key="2">
    <citation type="submission" date="2021-10" db="EMBL/GenBank/DDBJ databases">
        <authorList>
            <person name="Piombo E."/>
        </authorList>
    </citation>
    <scope>NUCLEOTIDE SEQUENCE [LARGE SCALE GENOMIC DNA]</scope>
</reference>